<keyword evidence="1" id="KW-1133">Transmembrane helix</keyword>
<keyword evidence="1" id="KW-0472">Membrane</keyword>
<gene>
    <name evidence="2" type="ORF">UFOPK1493_01830</name>
</gene>
<sequence>MSEAPPESTPPRVTERLRGLAQNGAVVLAVPALLFAVVRPDWYYVQNGLDPFFYTGYVQNFDNIFHASGAEHYFISRWSIYLPQRVLFQVFGDATAAYLVMRWIGAGLIVAAVSVLAARQGRRRSDAVALAALVLLMPMSIRALFADYSDAVVLPAGIALLVLLVCWPDDWRAAAGAGALAGLMVVANPFAITVAAATTPFWLRRVERRSWLSLLAAAAAAGAIVLAAGWLLFRWRYGIPNVYQPTLDFLRERGTQEDPLKSPRLLWLGYRLWIYLPPLVVLAYVLLCRRIREARTSIGDALIGTCALQWTIQFWFQFARRGSTLEISYYWSYALPSFCLAFCVVAGIVASRAHRAVLPGLTAAIVVLLALSDGPMPEVFQSWLDALAAVALVVVVAGRIVSRRPGAVAAVVVVLVLVLQFGSPRPEPMAEGELRVLSSYELVYDNHSDGIDSFRDVVWFDELMDGLPVPVARSAVFWYERPIGARMAAIHGAQVTGRWLLPIIGEAPPTEPFPTDLVNAITAGQIPTIVAIGPAEEVAAVRRQFEAANPEMREVVLAPVPGEDDLLVGVISSLAGPQKTP</sequence>
<accession>A0A6J6DHQ8</accession>
<feature type="transmembrane region" description="Helical" evidence="1">
    <location>
        <begin position="268"/>
        <end position="287"/>
    </location>
</feature>
<feature type="transmembrane region" description="Helical" evidence="1">
    <location>
        <begin position="20"/>
        <end position="38"/>
    </location>
</feature>
<feature type="transmembrane region" description="Helical" evidence="1">
    <location>
        <begin position="127"/>
        <end position="145"/>
    </location>
</feature>
<reference evidence="2" key="1">
    <citation type="submission" date="2020-05" db="EMBL/GenBank/DDBJ databases">
        <authorList>
            <person name="Chiriac C."/>
            <person name="Salcher M."/>
            <person name="Ghai R."/>
            <person name="Kavagutti S V."/>
        </authorList>
    </citation>
    <scope>NUCLEOTIDE SEQUENCE</scope>
</reference>
<evidence type="ECO:0000256" key="1">
    <source>
        <dbReference type="SAM" id="Phobius"/>
    </source>
</evidence>
<dbReference type="EMBL" id="CAEZSR010000062">
    <property type="protein sequence ID" value="CAB4561673.1"/>
    <property type="molecule type" value="Genomic_DNA"/>
</dbReference>
<feature type="transmembrane region" description="Helical" evidence="1">
    <location>
        <begin position="405"/>
        <end position="422"/>
    </location>
</feature>
<proteinExistence type="predicted"/>
<name>A0A6J6DHQ8_9ZZZZ</name>
<evidence type="ECO:0000313" key="2">
    <source>
        <dbReference type="EMBL" id="CAB4561673.1"/>
    </source>
</evidence>
<feature type="transmembrane region" description="Helical" evidence="1">
    <location>
        <begin position="96"/>
        <end position="118"/>
    </location>
</feature>
<organism evidence="2">
    <name type="scientific">freshwater metagenome</name>
    <dbReference type="NCBI Taxonomy" id="449393"/>
    <lineage>
        <taxon>unclassified sequences</taxon>
        <taxon>metagenomes</taxon>
        <taxon>ecological metagenomes</taxon>
    </lineage>
</organism>
<protein>
    <submittedName>
        <fullName evidence="2">Unannotated protein</fullName>
    </submittedName>
</protein>
<dbReference type="AlphaFoldDB" id="A0A6J6DHQ8"/>
<feature type="transmembrane region" description="Helical" evidence="1">
    <location>
        <begin position="211"/>
        <end position="233"/>
    </location>
</feature>
<feature type="transmembrane region" description="Helical" evidence="1">
    <location>
        <begin position="330"/>
        <end position="349"/>
    </location>
</feature>
<keyword evidence="1" id="KW-0812">Transmembrane</keyword>
<feature type="transmembrane region" description="Helical" evidence="1">
    <location>
        <begin position="380"/>
        <end position="398"/>
    </location>
</feature>